<accession>Z9JMZ1</accession>
<dbReference type="KEGG" id="xtw:AB672_05205"/>
<dbReference type="OrthoDB" id="6188167at2"/>
<name>Z9JMZ1_9GAMM</name>
<evidence type="ECO:0000313" key="1">
    <source>
        <dbReference type="EMBL" id="EWS79107.1"/>
    </source>
</evidence>
<dbReference type="RefSeq" id="WP_038270283.1">
    <property type="nucleotide sequence ID" value="NZ_CP053627.1"/>
</dbReference>
<dbReference type="eggNOG" id="COG5148">
    <property type="taxonomic scope" value="Bacteria"/>
</dbReference>
<dbReference type="Proteomes" id="UP000020406">
    <property type="component" value="Unassembled WGS sequence"/>
</dbReference>
<comment type="caution">
    <text evidence="1">The sequence shown here is derived from an EMBL/GenBank/DDBJ whole genome shotgun (WGS) entry which is preliminary data.</text>
</comment>
<dbReference type="STRING" id="1444770.AF72_01105"/>
<reference evidence="2" key="2">
    <citation type="submission" date="2021-11" db="EMBL/GenBank/DDBJ databases">
        <title>Genome sequence of Xylella taiwanensis PLS432.</title>
        <authorList>
            <person name="Weng L.-W."/>
            <person name="Su C.-C."/>
            <person name="Tsai C.-W."/>
            <person name="Kuo C.-H."/>
        </authorList>
    </citation>
    <scope>NUCLEOTIDE SEQUENCE</scope>
    <source>
        <strain evidence="2">PLS432</strain>
    </source>
</reference>
<dbReference type="PATRIC" id="fig|1444770.3.peg.265"/>
<dbReference type="AlphaFoldDB" id="Z9JMZ1"/>
<dbReference type="Pfam" id="PF07793">
    <property type="entry name" value="DUF1631"/>
    <property type="match status" value="1"/>
</dbReference>
<dbReference type="EMBL" id="JDSQ01000002">
    <property type="protein sequence ID" value="EWS79107.1"/>
    <property type="molecule type" value="Genomic_DNA"/>
</dbReference>
<gene>
    <name evidence="1" type="ORF">AF72_01105</name>
    <name evidence="2" type="ORF">LPH55_10045</name>
</gene>
<evidence type="ECO:0000313" key="4">
    <source>
        <dbReference type="Proteomes" id="UP001430701"/>
    </source>
</evidence>
<evidence type="ECO:0000313" key="2">
    <source>
        <dbReference type="EMBL" id="MCD8473786.1"/>
    </source>
</evidence>
<dbReference type="EMBL" id="JAJPPU010000002">
    <property type="protein sequence ID" value="MCD8473786.1"/>
    <property type="molecule type" value="Genomic_DNA"/>
</dbReference>
<dbReference type="InterPro" id="IPR012434">
    <property type="entry name" value="DUF1631"/>
</dbReference>
<dbReference type="Proteomes" id="UP001430701">
    <property type="component" value="Unassembled WGS sequence"/>
</dbReference>
<protein>
    <submittedName>
        <fullName evidence="2">DUF1631 domain-containing protein</fullName>
    </submittedName>
</protein>
<sequence length="754" mass="84620">MKSTSSLSSIRGRDNRLMEQARALALPEIANAFVRCVECFDTVLFDRAEAVGLSRWVFLDGVHELRRCREDVCMRFREHLDVAWRAFDRKTPLAAELVLTDASQSSLNLLPEHVLESHLAVRHLATVLSRECEHVLACLEWRLGVIAGGVELNANSNPVGPEHIGVAVYKAFGTCELASEVRLLLIKLCERDLLQPLVRLYRILDKQLAKIGDVAQIVRSRLPVIHSTSVATPKEGSEGDEYGEQYASFRAVDFMDRWERNRYRFQVAYRVHEDADVSCGHLGGSQDVLLETLHALLQQTRSQREKVTRAVAVAQRPLSQREILSVLSLLQANPSATLDDKGESLTQRLKREVLSNVIQLGVNPAHAHLDPVDEDAIDLVGMLFDVMLDQCHLEAHSRRLMGRLLVPFVKVALLDRKMFVRKTHPARRLLNALADACNGNVASTPADRALLSKVEEIVKRLVVDFNENLAIFLTLDEEFREFLTQHRRRVEIVERRAAETQCAQEKLRLARVFATKELGKRLNGVELPGAIEAFMRQPWQHYLTMVLLREGEDGAGVAEALAVADGVLEELAQARRRIVAKPWLQAFQPGLLKIFGSVGLHEDTAQVAIAALYDTLHGIAASRPELETPFPEISLLLPTLEQSAFEPGQETVMGEFDAVDADRFRKMEVGTWLDFIETGGKVQTVKLSWISPISGRLLWVDRHGIRFCVASPEELAVMVRQGRLCSRVNDDAFDNAMRVVLDRLNTFSTSSLVH</sequence>
<proteinExistence type="predicted"/>
<evidence type="ECO:0000313" key="3">
    <source>
        <dbReference type="Proteomes" id="UP000020406"/>
    </source>
</evidence>
<dbReference type="GeneID" id="68900681"/>
<reference evidence="1 3" key="1">
    <citation type="journal article" date="2014" name="Genome Announc.">
        <title>Draft Genome Sequence of Xylella fastidiosa Pear Leaf Scorch Strain in Taiwan.</title>
        <authorList>
            <person name="Su C.C."/>
            <person name="Deng W.L."/>
            <person name="Jan F.J."/>
            <person name="Chang C.J."/>
            <person name="Huang H."/>
            <person name="Chen J."/>
        </authorList>
    </citation>
    <scope>NUCLEOTIDE SEQUENCE [LARGE SCALE GENOMIC DNA]</scope>
    <source>
        <strain evidence="1 3">PLS229</strain>
    </source>
</reference>
<keyword evidence="4" id="KW-1185">Reference proteome</keyword>
<organism evidence="1 3">
    <name type="scientific">Xylella taiwanensis</name>
    <dbReference type="NCBI Taxonomy" id="1444770"/>
    <lineage>
        <taxon>Bacteria</taxon>
        <taxon>Pseudomonadati</taxon>
        <taxon>Pseudomonadota</taxon>
        <taxon>Gammaproteobacteria</taxon>
        <taxon>Lysobacterales</taxon>
        <taxon>Lysobacteraceae</taxon>
        <taxon>Xylella</taxon>
    </lineage>
</organism>